<proteinExistence type="predicted"/>
<accession>A0A3B0UHI1</accession>
<dbReference type="SUPFAM" id="SSF51306">
    <property type="entry name" value="LexA/Signal peptidase"/>
    <property type="match status" value="1"/>
</dbReference>
<organism evidence="6">
    <name type="scientific">hydrothermal vent metagenome</name>
    <dbReference type="NCBI Taxonomy" id="652676"/>
    <lineage>
        <taxon>unclassified sequences</taxon>
        <taxon>metagenomes</taxon>
        <taxon>ecological metagenomes</taxon>
    </lineage>
</organism>
<dbReference type="CDD" id="cd06529">
    <property type="entry name" value="S24_LexA-like"/>
    <property type="match status" value="1"/>
</dbReference>
<feature type="coiled-coil region" evidence="4">
    <location>
        <begin position="236"/>
        <end position="263"/>
    </location>
</feature>
<evidence type="ECO:0000256" key="1">
    <source>
        <dbReference type="ARBA" id="ARBA00023015"/>
    </source>
</evidence>
<keyword evidence="4" id="KW-0175">Coiled coil</keyword>
<dbReference type="PANTHER" id="PTHR40661:SF3">
    <property type="entry name" value="FELS-1 PROPHAGE TRANSCRIPTIONAL REGULATOR"/>
    <property type="match status" value="1"/>
</dbReference>
<dbReference type="EMBL" id="UOET01000461">
    <property type="protein sequence ID" value="VAW30068.1"/>
    <property type="molecule type" value="Genomic_DNA"/>
</dbReference>
<dbReference type="AlphaFoldDB" id="A0A3B0UHI1"/>
<name>A0A3B0UHI1_9ZZZZ</name>
<reference evidence="6" key="1">
    <citation type="submission" date="2018-06" db="EMBL/GenBank/DDBJ databases">
        <authorList>
            <person name="Zhirakovskaya E."/>
        </authorList>
    </citation>
    <scope>NUCLEOTIDE SEQUENCE</scope>
</reference>
<evidence type="ECO:0000256" key="4">
    <source>
        <dbReference type="SAM" id="Coils"/>
    </source>
</evidence>
<dbReference type="Pfam" id="PF00717">
    <property type="entry name" value="Peptidase_S24"/>
    <property type="match status" value="1"/>
</dbReference>
<dbReference type="PANTHER" id="PTHR40661">
    <property type="match status" value="1"/>
</dbReference>
<dbReference type="InterPro" id="IPR039418">
    <property type="entry name" value="LexA-like"/>
</dbReference>
<dbReference type="Pfam" id="PF01381">
    <property type="entry name" value="HTH_3"/>
    <property type="match status" value="1"/>
</dbReference>
<dbReference type="PROSITE" id="PS50943">
    <property type="entry name" value="HTH_CROC1"/>
    <property type="match status" value="1"/>
</dbReference>
<dbReference type="InterPro" id="IPR015927">
    <property type="entry name" value="Peptidase_S24_S26A/B/C"/>
</dbReference>
<dbReference type="Gene3D" id="1.10.260.40">
    <property type="entry name" value="lambda repressor-like DNA-binding domains"/>
    <property type="match status" value="1"/>
</dbReference>
<dbReference type="InterPro" id="IPR036286">
    <property type="entry name" value="LexA/Signal_pep-like_sf"/>
</dbReference>
<protein>
    <recommendedName>
        <fullName evidence="5">HTH cro/C1-type domain-containing protein</fullName>
    </recommendedName>
</protein>
<dbReference type="SUPFAM" id="SSF47413">
    <property type="entry name" value="lambda repressor-like DNA-binding domains"/>
    <property type="match status" value="1"/>
</dbReference>
<evidence type="ECO:0000256" key="2">
    <source>
        <dbReference type="ARBA" id="ARBA00023125"/>
    </source>
</evidence>
<feature type="domain" description="HTH cro/C1-type" evidence="5">
    <location>
        <begin position="7"/>
        <end position="61"/>
    </location>
</feature>
<evidence type="ECO:0000259" key="5">
    <source>
        <dbReference type="PROSITE" id="PS50943"/>
    </source>
</evidence>
<sequence>MYFKDNIKLLRKRKGRTQDEVAFALEMKRSTLSGYENDVAQPNLNALMRFSEYYGVAIDTLVKMDLSSLSESQLSQLERGYDIYVKGSNLRVLATTVDQDNEENIELVNEKAKAGYATGFADPDYIKVLPTFKLPFLSKQKKYRTFQVSGDSMLPIPDGSYVTGEFVQDWNFIRNHHAYIVLTKEDGIVFKVLENKIKEAGKIKLYSLNPLYLPYELPVTEIREIWKFVNYISSEVPEANKEKDRLAEEVKQLKQQVQAIQMKLNL</sequence>
<dbReference type="InterPro" id="IPR010982">
    <property type="entry name" value="Lambda_DNA-bd_dom_sf"/>
</dbReference>
<evidence type="ECO:0000256" key="3">
    <source>
        <dbReference type="ARBA" id="ARBA00023163"/>
    </source>
</evidence>
<dbReference type="SMART" id="SM00530">
    <property type="entry name" value="HTH_XRE"/>
    <property type="match status" value="1"/>
</dbReference>
<dbReference type="Gene3D" id="2.10.109.10">
    <property type="entry name" value="Umud Fragment, subunit A"/>
    <property type="match status" value="1"/>
</dbReference>
<keyword evidence="1" id="KW-0805">Transcription regulation</keyword>
<keyword evidence="2" id="KW-0238">DNA-binding</keyword>
<evidence type="ECO:0000313" key="6">
    <source>
        <dbReference type="EMBL" id="VAW30068.1"/>
    </source>
</evidence>
<dbReference type="GO" id="GO:0003677">
    <property type="term" value="F:DNA binding"/>
    <property type="evidence" value="ECO:0007669"/>
    <property type="project" value="UniProtKB-KW"/>
</dbReference>
<keyword evidence="3" id="KW-0804">Transcription</keyword>
<dbReference type="CDD" id="cd00093">
    <property type="entry name" value="HTH_XRE"/>
    <property type="match status" value="1"/>
</dbReference>
<gene>
    <name evidence="6" type="ORF">MNBD_BACTEROID07-1398</name>
</gene>
<dbReference type="InterPro" id="IPR001387">
    <property type="entry name" value="Cro/C1-type_HTH"/>
</dbReference>